<evidence type="ECO:0000259" key="4">
    <source>
        <dbReference type="PROSITE" id="PS50893"/>
    </source>
</evidence>
<sequence>MKRLCFFGQNLYKKFRDKDVVSDVSISLFVGEAVGLLGPNGAGKTTSFLMMAGLVFPDKGSIFIGDIDASLWPLYRKARFGIRYLPQESSIFRGMNVEDNIMAVLELLEPNARKRKHELEKLLSDFNLLDLRKRSALLLSGGERRRVEIARALAGSPKFLLLDEPLAGIDPKSVDDIRGLILHLKERGIGVLITDHNVRDTLKIVDRAYIIYEGRILQEGSPQEIANSQVVRRVYLGDSFKIE</sequence>
<dbReference type="InterPro" id="IPR003439">
    <property type="entry name" value="ABC_transporter-like_ATP-bd"/>
</dbReference>
<accession>A0ABN6L6S6</accession>
<keyword evidence="2" id="KW-0547">Nucleotide-binding</keyword>
<reference evidence="5" key="1">
    <citation type="submission" date="2021-10" db="EMBL/GenBank/DDBJ databases">
        <title>Genome Sequence of The Candidatus Hydrogeosomobacter endosymbioticus, an Intracellular Bacterial Symbiont of the Anaerobic Ciliate GW7.</title>
        <authorList>
            <person name="Shiohama Y."/>
            <person name="Shinzato N."/>
        </authorList>
    </citation>
    <scope>NUCLEOTIDE SEQUENCE [LARGE SCALE GENOMIC DNA]</scope>
    <source>
        <strain evidence="5">200920</strain>
    </source>
</reference>
<dbReference type="InterPro" id="IPR030921">
    <property type="entry name" value="LPS_export_LptB"/>
</dbReference>
<organism evidence="5 6">
    <name type="scientific">Candidatus Hydrogenosomobacter endosymbioticus</name>
    <dbReference type="NCBI Taxonomy" id="2558174"/>
    <lineage>
        <taxon>Bacteria</taxon>
        <taxon>Pseudomonadati</taxon>
        <taxon>Pseudomonadota</taxon>
        <taxon>Alphaproteobacteria</taxon>
        <taxon>Holosporales</taxon>
        <taxon>Holosporaceae</taxon>
        <taxon>Candidatus Hydrogenosomobacter</taxon>
    </lineage>
</organism>
<dbReference type="InterPro" id="IPR017871">
    <property type="entry name" value="ABC_transporter-like_CS"/>
</dbReference>
<dbReference type="Pfam" id="PF00005">
    <property type="entry name" value="ABC_tran"/>
    <property type="match status" value="1"/>
</dbReference>
<dbReference type="PROSITE" id="PS00211">
    <property type="entry name" value="ABC_TRANSPORTER_1"/>
    <property type="match status" value="1"/>
</dbReference>
<dbReference type="PANTHER" id="PTHR45772">
    <property type="entry name" value="CONSERVED COMPONENT OF ABC TRANSPORTER FOR NATURAL AMINO ACIDS-RELATED"/>
    <property type="match status" value="1"/>
</dbReference>
<dbReference type="PROSITE" id="PS50893">
    <property type="entry name" value="ABC_TRANSPORTER_2"/>
    <property type="match status" value="1"/>
</dbReference>
<dbReference type="SMART" id="SM00382">
    <property type="entry name" value="AAA"/>
    <property type="match status" value="1"/>
</dbReference>
<keyword evidence="6" id="KW-1185">Reference proteome</keyword>
<dbReference type="InterPro" id="IPR051120">
    <property type="entry name" value="ABC_AA/LPS_Transport"/>
</dbReference>
<dbReference type="PANTHER" id="PTHR45772:SF10">
    <property type="entry name" value="LIPOPOLYSACCHARIDE EXPORT SYSTEM ATP-BINDING PROTEIN LPTB"/>
    <property type="match status" value="1"/>
</dbReference>
<feature type="domain" description="ABC transporter" evidence="4">
    <location>
        <begin position="6"/>
        <end position="238"/>
    </location>
</feature>
<evidence type="ECO:0000256" key="3">
    <source>
        <dbReference type="ARBA" id="ARBA00022840"/>
    </source>
</evidence>
<keyword evidence="1" id="KW-0813">Transport</keyword>
<dbReference type="RefSeq" id="WP_236865714.1">
    <property type="nucleotide sequence ID" value="NZ_AP025225.1"/>
</dbReference>
<gene>
    <name evidence="5" type="ORF">HYD_3290</name>
</gene>
<evidence type="ECO:0000313" key="6">
    <source>
        <dbReference type="Proteomes" id="UP001320209"/>
    </source>
</evidence>
<dbReference type="NCBIfam" id="TIGR04406">
    <property type="entry name" value="LPS_export_lptB"/>
    <property type="match status" value="1"/>
</dbReference>
<dbReference type="Proteomes" id="UP001320209">
    <property type="component" value="Chromosome"/>
</dbReference>
<evidence type="ECO:0000256" key="1">
    <source>
        <dbReference type="ARBA" id="ARBA00022448"/>
    </source>
</evidence>
<protein>
    <submittedName>
        <fullName evidence="5">ABC transporter ATP-binding protein</fullName>
    </submittedName>
</protein>
<evidence type="ECO:0000313" key="5">
    <source>
        <dbReference type="EMBL" id="BDB96196.1"/>
    </source>
</evidence>
<dbReference type="InterPro" id="IPR027417">
    <property type="entry name" value="P-loop_NTPase"/>
</dbReference>
<proteinExistence type="predicted"/>
<dbReference type="InterPro" id="IPR003593">
    <property type="entry name" value="AAA+_ATPase"/>
</dbReference>
<dbReference type="Gene3D" id="3.40.50.300">
    <property type="entry name" value="P-loop containing nucleotide triphosphate hydrolases"/>
    <property type="match status" value="1"/>
</dbReference>
<evidence type="ECO:0000256" key="2">
    <source>
        <dbReference type="ARBA" id="ARBA00022741"/>
    </source>
</evidence>
<dbReference type="EMBL" id="AP025225">
    <property type="protein sequence ID" value="BDB96196.1"/>
    <property type="molecule type" value="Genomic_DNA"/>
</dbReference>
<dbReference type="SUPFAM" id="SSF52540">
    <property type="entry name" value="P-loop containing nucleoside triphosphate hydrolases"/>
    <property type="match status" value="1"/>
</dbReference>
<dbReference type="CDD" id="cd03218">
    <property type="entry name" value="ABC_YhbG"/>
    <property type="match status" value="1"/>
</dbReference>
<name>A0ABN6L6S6_9PROT</name>
<dbReference type="GO" id="GO:0005524">
    <property type="term" value="F:ATP binding"/>
    <property type="evidence" value="ECO:0007669"/>
    <property type="project" value="UniProtKB-KW"/>
</dbReference>
<keyword evidence="3 5" id="KW-0067">ATP-binding</keyword>